<feature type="transmembrane region" description="Helical" evidence="7">
    <location>
        <begin position="192"/>
        <end position="214"/>
    </location>
</feature>
<sequence>MDYVLIWAAIMAFAVFAYVVLDGFDLGIGLLFPFISDQDEKSNAMNSIAPFWDGNETWLVLGGGGLYATFPLAFAVIMPALYAPLIVMLLALIFRGVAFEFRWRARSDAARNRWDLGFTLGSFFATFSQGVALGALVQGISVVDRGYSGGWWEWLTPFSITTGVAVVIGYGLLGACWLIYKTENGLQAFCRQAAVLLTWALGVMIAVVSIWMLFKQDPYMRRWFDYPNYWYLSPVPLLVLLLGVYLLWALKKGRELSPFLSVIGLFALSYFGLCISFYPNIVPPSITIWQAAAPESSLKFLLVGSAVLIPMILAYTAYSYWVFRGKVNSEDQYH</sequence>
<keyword evidence="5 7" id="KW-1133">Transmembrane helix</keyword>
<feature type="transmembrane region" description="Helical" evidence="7">
    <location>
        <begin position="6"/>
        <end position="35"/>
    </location>
</feature>
<dbReference type="AlphaFoldDB" id="A0A4R6XAY2"/>
<proteinExistence type="inferred from homology"/>
<evidence type="ECO:0000256" key="6">
    <source>
        <dbReference type="ARBA" id="ARBA00023136"/>
    </source>
</evidence>
<comment type="similarity">
    <text evidence="2">Belongs to the cytochrome ubiquinol oxidase subunit 2 family.</text>
</comment>
<comment type="subcellular location">
    <subcellularLocation>
        <location evidence="1">Cell membrane</location>
        <topology evidence="1">Multi-pass membrane protein</topology>
    </subcellularLocation>
</comment>
<evidence type="ECO:0000256" key="3">
    <source>
        <dbReference type="ARBA" id="ARBA00022475"/>
    </source>
</evidence>
<feature type="transmembrane region" description="Helical" evidence="7">
    <location>
        <begin position="80"/>
        <end position="98"/>
    </location>
</feature>
<evidence type="ECO:0000256" key="1">
    <source>
        <dbReference type="ARBA" id="ARBA00004651"/>
    </source>
</evidence>
<dbReference type="PANTHER" id="PTHR43141:SF4">
    <property type="entry name" value="CYTOCHROME BD2 SUBUNIT II"/>
    <property type="match status" value="1"/>
</dbReference>
<accession>A0A4R6XAY2</accession>
<feature type="transmembrane region" description="Helical" evidence="7">
    <location>
        <begin position="259"/>
        <end position="278"/>
    </location>
</feature>
<protein>
    <submittedName>
        <fullName evidence="8">Cytochrome bd-I ubiquinol oxidase subunit 2 apoprotein</fullName>
    </submittedName>
</protein>
<evidence type="ECO:0000256" key="2">
    <source>
        <dbReference type="ARBA" id="ARBA00007543"/>
    </source>
</evidence>
<feature type="transmembrane region" description="Helical" evidence="7">
    <location>
        <begin position="229"/>
        <end position="247"/>
    </location>
</feature>
<dbReference type="GO" id="GO:0070069">
    <property type="term" value="C:cytochrome complex"/>
    <property type="evidence" value="ECO:0007669"/>
    <property type="project" value="TreeGrafter"/>
</dbReference>
<dbReference type="GO" id="GO:0019646">
    <property type="term" value="P:aerobic electron transport chain"/>
    <property type="evidence" value="ECO:0007669"/>
    <property type="project" value="TreeGrafter"/>
</dbReference>
<organism evidence="8 9">
    <name type="scientific">Marinicella litoralis</name>
    <dbReference type="NCBI Taxonomy" id="644220"/>
    <lineage>
        <taxon>Bacteria</taxon>
        <taxon>Pseudomonadati</taxon>
        <taxon>Pseudomonadota</taxon>
        <taxon>Gammaproteobacteria</taxon>
        <taxon>Lysobacterales</taxon>
        <taxon>Marinicellaceae</taxon>
        <taxon>Marinicella</taxon>
    </lineage>
</organism>
<feature type="transmembrane region" description="Helical" evidence="7">
    <location>
        <begin position="298"/>
        <end position="323"/>
    </location>
</feature>
<name>A0A4R6XAY2_9GAMM</name>
<dbReference type="GO" id="GO:0005886">
    <property type="term" value="C:plasma membrane"/>
    <property type="evidence" value="ECO:0007669"/>
    <property type="project" value="UniProtKB-SubCell"/>
</dbReference>
<dbReference type="Pfam" id="PF02322">
    <property type="entry name" value="Cyt_bd_oxida_II"/>
    <property type="match status" value="1"/>
</dbReference>
<evidence type="ECO:0000313" key="9">
    <source>
        <dbReference type="Proteomes" id="UP000295724"/>
    </source>
</evidence>
<dbReference type="PANTHER" id="PTHR43141">
    <property type="entry name" value="CYTOCHROME BD2 SUBUNIT II"/>
    <property type="match status" value="1"/>
</dbReference>
<dbReference type="RefSeq" id="WP_180236535.1">
    <property type="nucleotide sequence ID" value="NZ_NIHB01000006.1"/>
</dbReference>
<evidence type="ECO:0000256" key="4">
    <source>
        <dbReference type="ARBA" id="ARBA00022692"/>
    </source>
</evidence>
<feature type="transmembrane region" description="Helical" evidence="7">
    <location>
        <begin position="118"/>
        <end position="140"/>
    </location>
</feature>
<keyword evidence="4 7" id="KW-0812">Transmembrane</keyword>
<dbReference type="PIRSF" id="PIRSF000267">
    <property type="entry name" value="Cyt_oxidse_sub2"/>
    <property type="match status" value="1"/>
</dbReference>
<dbReference type="EMBL" id="SNZB01000008">
    <property type="protein sequence ID" value="TDR16352.1"/>
    <property type="molecule type" value="Genomic_DNA"/>
</dbReference>
<feature type="transmembrane region" description="Helical" evidence="7">
    <location>
        <begin position="160"/>
        <end position="180"/>
    </location>
</feature>
<gene>
    <name evidence="8" type="ORF">C8D91_2879</name>
</gene>
<keyword evidence="6 7" id="KW-0472">Membrane</keyword>
<dbReference type="InterPro" id="IPR003317">
    <property type="entry name" value="Cyt-d_oxidase_su2"/>
</dbReference>
<keyword evidence="9" id="KW-1185">Reference proteome</keyword>
<dbReference type="GO" id="GO:0009055">
    <property type="term" value="F:electron transfer activity"/>
    <property type="evidence" value="ECO:0007669"/>
    <property type="project" value="TreeGrafter"/>
</dbReference>
<evidence type="ECO:0000313" key="8">
    <source>
        <dbReference type="EMBL" id="TDR16352.1"/>
    </source>
</evidence>
<keyword evidence="3" id="KW-1003">Cell membrane</keyword>
<evidence type="ECO:0000256" key="7">
    <source>
        <dbReference type="SAM" id="Phobius"/>
    </source>
</evidence>
<reference evidence="8 9" key="1">
    <citation type="submission" date="2019-03" db="EMBL/GenBank/DDBJ databases">
        <title>Genomic Encyclopedia of Type Strains, Phase IV (KMG-IV): sequencing the most valuable type-strain genomes for metagenomic binning, comparative biology and taxonomic classification.</title>
        <authorList>
            <person name="Goeker M."/>
        </authorList>
    </citation>
    <scope>NUCLEOTIDE SEQUENCE [LARGE SCALE GENOMIC DNA]</scope>
    <source>
        <strain evidence="8 9">DSM 25488</strain>
    </source>
</reference>
<dbReference type="NCBIfam" id="TIGR00203">
    <property type="entry name" value="cydB"/>
    <property type="match status" value="1"/>
</dbReference>
<dbReference type="GO" id="GO:0016682">
    <property type="term" value="F:oxidoreductase activity, acting on diphenols and related substances as donors, oxygen as acceptor"/>
    <property type="evidence" value="ECO:0007669"/>
    <property type="project" value="TreeGrafter"/>
</dbReference>
<evidence type="ECO:0000256" key="5">
    <source>
        <dbReference type="ARBA" id="ARBA00022989"/>
    </source>
</evidence>
<dbReference type="Proteomes" id="UP000295724">
    <property type="component" value="Unassembled WGS sequence"/>
</dbReference>
<comment type="caution">
    <text evidence="8">The sequence shown here is derived from an EMBL/GenBank/DDBJ whole genome shotgun (WGS) entry which is preliminary data.</text>
</comment>